<organism evidence="1 2">
    <name type="scientific">Ramazzottius varieornatus</name>
    <name type="common">Water bear</name>
    <name type="synonym">Tardigrade</name>
    <dbReference type="NCBI Taxonomy" id="947166"/>
    <lineage>
        <taxon>Eukaryota</taxon>
        <taxon>Metazoa</taxon>
        <taxon>Ecdysozoa</taxon>
        <taxon>Tardigrada</taxon>
        <taxon>Eutardigrada</taxon>
        <taxon>Parachela</taxon>
        <taxon>Hypsibioidea</taxon>
        <taxon>Ramazzottiidae</taxon>
        <taxon>Ramazzottius</taxon>
    </lineage>
</organism>
<evidence type="ECO:0000313" key="2">
    <source>
        <dbReference type="Proteomes" id="UP000186922"/>
    </source>
</evidence>
<gene>
    <name evidence="1" type="primary">RvY_08818-1</name>
    <name evidence="1" type="synonym">RvY_08818.1</name>
    <name evidence="1" type="ORF">RvY_08818</name>
</gene>
<dbReference type="Proteomes" id="UP000186922">
    <property type="component" value="Unassembled WGS sequence"/>
</dbReference>
<accession>A0A1D1VF65</accession>
<comment type="caution">
    <text evidence="1">The sequence shown here is derived from an EMBL/GenBank/DDBJ whole genome shotgun (WGS) entry which is preliminary data.</text>
</comment>
<dbReference type="EMBL" id="BDGG01000004">
    <property type="protein sequence ID" value="GAU97543.1"/>
    <property type="molecule type" value="Genomic_DNA"/>
</dbReference>
<name>A0A1D1VF65_RAMVA</name>
<dbReference type="AlphaFoldDB" id="A0A1D1VF65"/>
<reference evidence="1 2" key="1">
    <citation type="journal article" date="2016" name="Nat. Commun.">
        <title>Extremotolerant tardigrade genome and improved radiotolerance of human cultured cells by tardigrade-unique protein.</title>
        <authorList>
            <person name="Hashimoto T."/>
            <person name="Horikawa D.D."/>
            <person name="Saito Y."/>
            <person name="Kuwahara H."/>
            <person name="Kozuka-Hata H."/>
            <person name="Shin-I T."/>
            <person name="Minakuchi Y."/>
            <person name="Ohishi K."/>
            <person name="Motoyama A."/>
            <person name="Aizu T."/>
            <person name="Enomoto A."/>
            <person name="Kondo K."/>
            <person name="Tanaka S."/>
            <person name="Hara Y."/>
            <person name="Koshikawa S."/>
            <person name="Sagara H."/>
            <person name="Miura T."/>
            <person name="Yokobori S."/>
            <person name="Miyagawa K."/>
            <person name="Suzuki Y."/>
            <person name="Kubo T."/>
            <person name="Oyama M."/>
            <person name="Kohara Y."/>
            <person name="Fujiyama A."/>
            <person name="Arakawa K."/>
            <person name="Katayama T."/>
            <person name="Toyoda A."/>
            <person name="Kunieda T."/>
        </authorList>
    </citation>
    <scope>NUCLEOTIDE SEQUENCE [LARGE SCALE GENOMIC DNA]</scope>
    <source>
        <strain evidence="1 2">YOKOZUNA-1</strain>
    </source>
</reference>
<sequence>MPMSDNMGGLTDMVALMLTQAQIDSSNVEACRVKRVFSKLVQALQQQRTLAIQQSNFAMHKEPAPKTIWKIQTEVHS</sequence>
<evidence type="ECO:0000313" key="1">
    <source>
        <dbReference type="EMBL" id="GAU97543.1"/>
    </source>
</evidence>
<proteinExistence type="predicted"/>
<protein>
    <submittedName>
        <fullName evidence="1">Uncharacterized protein</fullName>
    </submittedName>
</protein>
<keyword evidence="2" id="KW-1185">Reference proteome</keyword>